<feature type="transmembrane region" description="Helical" evidence="1">
    <location>
        <begin position="7"/>
        <end position="24"/>
    </location>
</feature>
<reference evidence="2" key="1">
    <citation type="journal article" date="2021" name="Proc. Natl. Acad. Sci. U.S.A.">
        <title>A Catalog of Tens of Thousands of Viruses from Human Metagenomes Reveals Hidden Associations with Chronic Diseases.</title>
        <authorList>
            <person name="Tisza M.J."/>
            <person name="Buck C.B."/>
        </authorList>
    </citation>
    <scope>NUCLEOTIDE SEQUENCE</scope>
    <source>
        <strain evidence="2">Ctnpt50</strain>
    </source>
</reference>
<feature type="transmembrane region" description="Helical" evidence="1">
    <location>
        <begin position="30"/>
        <end position="51"/>
    </location>
</feature>
<evidence type="ECO:0000313" key="2">
    <source>
        <dbReference type="EMBL" id="DAF48963.1"/>
    </source>
</evidence>
<keyword evidence="1" id="KW-0812">Transmembrane</keyword>
<organism evidence="2">
    <name type="scientific">Siphoviridae sp. ctnpt50</name>
    <dbReference type="NCBI Taxonomy" id="2827941"/>
    <lineage>
        <taxon>Viruses</taxon>
        <taxon>Duplodnaviria</taxon>
        <taxon>Heunggongvirae</taxon>
        <taxon>Uroviricota</taxon>
        <taxon>Caudoviricetes</taxon>
    </lineage>
</organism>
<proteinExistence type="predicted"/>
<protein>
    <submittedName>
        <fullName evidence="2">GABH AIV/GABH BLL coil heterodimer, DE NOVO.9A</fullName>
    </submittedName>
</protein>
<dbReference type="EMBL" id="BK032577">
    <property type="protein sequence ID" value="DAF48963.1"/>
    <property type="molecule type" value="Genomic_DNA"/>
</dbReference>
<sequence length="72" mass="8286">MYLYYMLNHIFIVFITIAISFAYTKEASSALVLVFLLIAAVANLCASAYAISKYSKLEDRIEELKNRNKEDR</sequence>
<name>A0A8S5SDU9_9CAUD</name>
<keyword evidence="1" id="KW-1133">Transmembrane helix</keyword>
<evidence type="ECO:0000256" key="1">
    <source>
        <dbReference type="SAM" id="Phobius"/>
    </source>
</evidence>
<accession>A0A8S5SDU9</accession>
<keyword evidence="1" id="KW-0472">Membrane</keyword>